<sequence length="97" mass="11194">MPPSCSAVLRFKCHRRCNTIPSELVMNSAQDSLSRIPRPCELKMRQENSSIQLKVTDFKYRGLPYLCSRSPLALDTLTDRLRCDSQVGKTVRFRNFN</sequence>
<accession>A0A974DW58</accession>
<organism evidence="1 2">
    <name type="scientific">Xenopus laevis</name>
    <name type="common">African clawed frog</name>
    <dbReference type="NCBI Taxonomy" id="8355"/>
    <lineage>
        <taxon>Eukaryota</taxon>
        <taxon>Metazoa</taxon>
        <taxon>Chordata</taxon>
        <taxon>Craniata</taxon>
        <taxon>Vertebrata</taxon>
        <taxon>Euteleostomi</taxon>
        <taxon>Amphibia</taxon>
        <taxon>Batrachia</taxon>
        <taxon>Anura</taxon>
        <taxon>Pipoidea</taxon>
        <taxon>Pipidae</taxon>
        <taxon>Xenopodinae</taxon>
        <taxon>Xenopus</taxon>
        <taxon>Xenopus</taxon>
    </lineage>
</organism>
<dbReference type="AlphaFoldDB" id="A0A974DW58"/>
<evidence type="ECO:0000313" key="2">
    <source>
        <dbReference type="Proteomes" id="UP000694892"/>
    </source>
</evidence>
<protein>
    <submittedName>
        <fullName evidence="1">Uncharacterized protein</fullName>
    </submittedName>
</protein>
<reference evidence="2" key="1">
    <citation type="journal article" date="2016" name="Nature">
        <title>Genome evolution in the allotetraploid frog Xenopus laevis.</title>
        <authorList>
            <person name="Session A.M."/>
            <person name="Uno Y."/>
            <person name="Kwon T."/>
            <person name="Chapman J.A."/>
            <person name="Toyoda A."/>
            <person name="Takahashi S."/>
            <person name="Fukui A."/>
            <person name="Hikosaka A."/>
            <person name="Suzuki A."/>
            <person name="Kondo M."/>
            <person name="van Heeringen S.J."/>
            <person name="Quigley I."/>
            <person name="Heinz S."/>
            <person name="Ogino H."/>
            <person name="Ochi H."/>
            <person name="Hellsten U."/>
            <person name="Lyons J.B."/>
            <person name="Simakov O."/>
            <person name="Putnam N."/>
            <person name="Stites J."/>
            <person name="Kuroki Y."/>
            <person name="Tanaka T."/>
            <person name="Michiue T."/>
            <person name="Watanabe M."/>
            <person name="Bogdanovic O."/>
            <person name="Lister R."/>
            <person name="Georgiou G."/>
            <person name="Paranjpe S.S."/>
            <person name="van Kruijsbergen I."/>
            <person name="Shu S."/>
            <person name="Carlson J."/>
            <person name="Kinoshita T."/>
            <person name="Ohta Y."/>
            <person name="Mawaribuchi S."/>
            <person name="Jenkins J."/>
            <person name="Grimwood J."/>
            <person name="Schmutz J."/>
            <person name="Mitros T."/>
            <person name="Mozaffari S.V."/>
            <person name="Suzuki Y."/>
            <person name="Haramoto Y."/>
            <person name="Yamamoto T.S."/>
            <person name="Takagi C."/>
            <person name="Heald R."/>
            <person name="Miller K."/>
            <person name="Haudenschild C."/>
            <person name="Kitzman J."/>
            <person name="Nakayama T."/>
            <person name="Izutsu Y."/>
            <person name="Robert J."/>
            <person name="Fortriede J."/>
            <person name="Burns K."/>
            <person name="Lotay V."/>
            <person name="Karimi K."/>
            <person name="Yasuoka Y."/>
            <person name="Dichmann D.S."/>
            <person name="Flajnik M.F."/>
            <person name="Houston D.W."/>
            <person name="Shendure J."/>
            <person name="DuPasquier L."/>
            <person name="Vize P.D."/>
            <person name="Zorn A.M."/>
            <person name="Ito M."/>
            <person name="Marcotte E.M."/>
            <person name="Wallingford J.B."/>
            <person name="Ito Y."/>
            <person name="Asashima M."/>
            <person name="Ueno N."/>
            <person name="Matsuda Y."/>
            <person name="Veenstra G.J."/>
            <person name="Fujiyama A."/>
            <person name="Harland R.M."/>
            <person name="Taira M."/>
            <person name="Rokhsar D.S."/>
        </authorList>
    </citation>
    <scope>NUCLEOTIDE SEQUENCE [LARGE SCALE GENOMIC DNA]</scope>
    <source>
        <strain evidence="2">J</strain>
    </source>
</reference>
<gene>
    <name evidence="1" type="ORF">XELAEV_18005066mg</name>
</gene>
<name>A0A974DW58_XENLA</name>
<evidence type="ECO:0000313" key="1">
    <source>
        <dbReference type="EMBL" id="OCT99279.1"/>
    </source>
</evidence>
<proteinExistence type="predicted"/>
<dbReference type="EMBL" id="CM004466">
    <property type="protein sequence ID" value="OCT99279.1"/>
    <property type="molecule type" value="Genomic_DNA"/>
</dbReference>
<dbReference type="Proteomes" id="UP000694892">
    <property type="component" value="Chromosome 1L"/>
</dbReference>